<evidence type="ECO:0000313" key="3">
    <source>
        <dbReference type="Proteomes" id="UP000029734"/>
    </source>
</evidence>
<reference evidence="2 3" key="2">
    <citation type="submission" date="2014-10" db="EMBL/GenBank/DDBJ databases">
        <title>Comparative genomics of the Paenibacillus odorifer group.</title>
        <authorList>
            <person name="Tsai Y.-C."/>
            <person name="Martin N."/>
            <person name="Korlach J."/>
            <person name="Wiedmann M."/>
        </authorList>
    </citation>
    <scope>NUCLEOTIDE SEQUENCE [LARGE SCALE GENOMIC DNA]</scope>
    <source>
        <strain evidence="2 3">DSM 18334</strain>
    </source>
</reference>
<dbReference type="RefSeq" id="WP_036649901.1">
    <property type="nucleotide sequence ID" value="NZ_JQCR01000002.1"/>
</dbReference>
<proteinExistence type="predicted"/>
<protein>
    <recommendedName>
        <fullName evidence="1">HTH LytTR-type domain-containing protein</fullName>
    </recommendedName>
</protein>
<dbReference type="Gene3D" id="2.40.50.1020">
    <property type="entry name" value="LytTr DNA-binding domain"/>
    <property type="match status" value="1"/>
</dbReference>
<comment type="caution">
    <text evidence="2">The sequence shown here is derived from an EMBL/GenBank/DDBJ whole genome shotgun (WGS) entry which is preliminary data.</text>
</comment>
<accession>A0A098MAX7</accession>
<organism evidence="2 3">
    <name type="scientific">Paenibacillus wynnii</name>
    <dbReference type="NCBI Taxonomy" id="268407"/>
    <lineage>
        <taxon>Bacteria</taxon>
        <taxon>Bacillati</taxon>
        <taxon>Bacillota</taxon>
        <taxon>Bacilli</taxon>
        <taxon>Bacillales</taxon>
        <taxon>Paenibacillaceae</taxon>
        <taxon>Paenibacillus</taxon>
    </lineage>
</organism>
<dbReference type="AlphaFoldDB" id="A0A098MAX7"/>
<dbReference type="Proteomes" id="UP000029734">
    <property type="component" value="Unassembled WGS sequence"/>
</dbReference>
<dbReference type="GO" id="GO:0003677">
    <property type="term" value="F:DNA binding"/>
    <property type="evidence" value="ECO:0007669"/>
    <property type="project" value="InterPro"/>
</dbReference>
<sequence>MKCLSVTKDQNGLSGIVQLNIDDIAFLEFDSRSGKIFIHTIDNNIFYTVGSLKYWTEVLNNTGYRFFVADRNNSVHIDNIVEMNEFLKIAYFERNRTENSSQCTMSKSGYKEVSQLLDNRKSSAVYT</sequence>
<dbReference type="SMART" id="SM00850">
    <property type="entry name" value="LytTR"/>
    <property type="match status" value="1"/>
</dbReference>
<reference evidence="2 3" key="1">
    <citation type="submission" date="2014-08" db="EMBL/GenBank/DDBJ databases">
        <authorList>
            <person name="den Bakker H.C."/>
        </authorList>
    </citation>
    <scope>NUCLEOTIDE SEQUENCE [LARGE SCALE GENOMIC DNA]</scope>
    <source>
        <strain evidence="2 3">DSM 18334</strain>
    </source>
</reference>
<dbReference type="InterPro" id="IPR007492">
    <property type="entry name" value="LytTR_DNA-bd_dom"/>
</dbReference>
<feature type="domain" description="HTH LytTR-type" evidence="1">
    <location>
        <begin position="14"/>
        <end position="118"/>
    </location>
</feature>
<name>A0A098MAX7_9BACL</name>
<evidence type="ECO:0000259" key="1">
    <source>
        <dbReference type="SMART" id="SM00850"/>
    </source>
</evidence>
<evidence type="ECO:0000313" key="2">
    <source>
        <dbReference type="EMBL" id="KGE19198.1"/>
    </source>
</evidence>
<dbReference type="STRING" id="268407.PWYN_07420"/>
<dbReference type="eggNOG" id="COG3279">
    <property type="taxonomic scope" value="Bacteria"/>
</dbReference>
<dbReference type="Pfam" id="PF04397">
    <property type="entry name" value="LytTR"/>
    <property type="match status" value="1"/>
</dbReference>
<keyword evidence="3" id="KW-1185">Reference proteome</keyword>
<gene>
    <name evidence="2" type="ORF">PWYN_07420</name>
</gene>
<dbReference type="EMBL" id="JQCR01000002">
    <property type="protein sequence ID" value="KGE19198.1"/>
    <property type="molecule type" value="Genomic_DNA"/>
</dbReference>